<dbReference type="EMBL" id="HBUF01104165">
    <property type="protein sequence ID" value="CAG6638834.1"/>
    <property type="molecule type" value="Transcribed_RNA"/>
</dbReference>
<sequence length="122" mass="14257">MRGSILKNWKSKVKQMCSLGEKKKHCFVDDTQAEQSKVKQMCLLGEKKKHCFVDDTQAKHLSGIQNVVSCDQKSVIIIMYRYPFCPTHSAYFVTCPFLCGRHLGEFFQIRPKKKKIIELWKK</sequence>
<organism evidence="1">
    <name type="scientific">Cacopsylla melanoneura</name>
    <dbReference type="NCBI Taxonomy" id="428564"/>
    <lineage>
        <taxon>Eukaryota</taxon>
        <taxon>Metazoa</taxon>
        <taxon>Ecdysozoa</taxon>
        <taxon>Arthropoda</taxon>
        <taxon>Hexapoda</taxon>
        <taxon>Insecta</taxon>
        <taxon>Pterygota</taxon>
        <taxon>Neoptera</taxon>
        <taxon>Paraneoptera</taxon>
        <taxon>Hemiptera</taxon>
        <taxon>Sternorrhyncha</taxon>
        <taxon>Psylloidea</taxon>
        <taxon>Psyllidae</taxon>
        <taxon>Psyllinae</taxon>
        <taxon>Cacopsylla</taxon>
    </lineage>
</organism>
<dbReference type="AlphaFoldDB" id="A0A8D8QX53"/>
<proteinExistence type="predicted"/>
<name>A0A8D8QX53_9HEMI</name>
<evidence type="ECO:0000313" key="1">
    <source>
        <dbReference type="EMBL" id="CAG6638834.1"/>
    </source>
</evidence>
<reference evidence="1" key="1">
    <citation type="submission" date="2021-05" db="EMBL/GenBank/DDBJ databases">
        <authorList>
            <person name="Alioto T."/>
            <person name="Alioto T."/>
            <person name="Gomez Garrido J."/>
        </authorList>
    </citation>
    <scope>NUCLEOTIDE SEQUENCE</scope>
</reference>
<protein>
    <submittedName>
        <fullName evidence="1">Uncharacterized protein</fullName>
    </submittedName>
</protein>
<accession>A0A8D8QX53</accession>